<evidence type="ECO:0000256" key="1">
    <source>
        <dbReference type="SAM" id="Phobius"/>
    </source>
</evidence>
<keyword evidence="1" id="KW-0472">Membrane</keyword>
<evidence type="ECO:0000313" key="2">
    <source>
        <dbReference type="EnsemblPlants" id="OB06G28140.1"/>
    </source>
</evidence>
<dbReference type="Gramene" id="OB06G28140.1">
    <property type="protein sequence ID" value="OB06G28140.1"/>
    <property type="gene ID" value="OB06G28140"/>
</dbReference>
<feature type="transmembrane region" description="Helical" evidence="1">
    <location>
        <begin position="7"/>
        <end position="27"/>
    </location>
</feature>
<reference evidence="2" key="1">
    <citation type="journal article" date="2013" name="Nat. Commun.">
        <title>Whole-genome sequencing of Oryza brachyantha reveals mechanisms underlying Oryza genome evolution.</title>
        <authorList>
            <person name="Chen J."/>
            <person name="Huang Q."/>
            <person name="Gao D."/>
            <person name="Wang J."/>
            <person name="Lang Y."/>
            <person name="Liu T."/>
            <person name="Li B."/>
            <person name="Bai Z."/>
            <person name="Luis Goicoechea J."/>
            <person name="Liang C."/>
            <person name="Chen C."/>
            <person name="Zhang W."/>
            <person name="Sun S."/>
            <person name="Liao Y."/>
            <person name="Zhang X."/>
            <person name="Yang L."/>
            <person name="Song C."/>
            <person name="Wang M."/>
            <person name="Shi J."/>
            <person name="Liu G."/>
            <person name="Liu J."/>
            <person name="Zhou H."/>
            <person name="Zhou W."/>
            <person name="Yu Q."/>
            <person name="An N."/>
            <person name="Chen Y."/>
            <person name="Cai Q."/>
            <person name="Wang B."/>
            <person name="Liu B."/>
            <person name="Min J."/>
            <person name="Huang Y."/>
            <person name="Wu H."/>
            <person name="Li Z."/>
            <person name="Zhang Y."/>
            <person name="Yin Y."/>
            <person name="Song W."/>
            <person name="Jiang J."/>
            <person name="Jackson S.A."/>
            <person name="Wing R.A."/>
            <person name="Wang J."/>
            <person name="Chen M."/>
        </authorList>
    </citation>
    <scope>NUCLEOTIDE SEQUENCE [LARGE SCALE GENOMIC DNA]</scope>
    <source>
        <strain evidence="2">cv. IRGC 101232</strain>
    </source>
</reference>
<protein>
    <submittedName>
        <fullName evidence="2">Uncharacterized protein</fullName>
    </submittedName>
</protein>
<dbReference type="EnsemblPlants" id="OB06G28140.1">
    <property type="protein sequence ID" value="OB06G28140.1"/>
    <property type="gene ID" value="OB06G28140"/>
</dbReference>
<sequence>MTLFISLPSLPPLSLLFFFHFFFGFGLDQDSNRRPQPLLRYHASVHGIIIASLYLFRNTQKLGNKNPGK</sequence>
<proteinExistence type="predicted"/>
<dbReference type="Proteomes" id="UP000006038">
    <property type="component" value="Chromosome 6"/>
</dbReference>
<reference evidence="2" key="2">
    <citation type="submission" date="2013-04" db="UniProtKB">
        <authorList>
            <consortium name="EnsemblPlants"/>
        </authorList>
    </citation>
    <scope>IDENTIFICATION</scope>
</reference>
<dbReference type="HOGENOM" id="CLU_2779924_0_0_1"/>
<accession>J3MFM0</accession>
<evidence type="ECO:0000313" key="3">
    <source>
        <dbReference type="Proteomes" id="UP000006038"/>
    </source>
</evidence>
<keyword evidence="3" id="KW-1185">Reference proteome</keyword>
<organism evidence="2">
    <name type="scientific">Oryza brachyantha</name>
    <name type="common">malo sina</name>
    <dbReference type="NCBI Taxonomy" id="4533"/>
    <lineage>
        <taxon>Eukaryota</taxon>
        <taxon>Viridiplantae</taxon>
        <taxon>Streptophyta</taxon>
        <taxon>Embryophyta</taxon>
        <taxon>Tracheophyta</taxon>
        <taxon>Spermatophyta</taxon>
        <taxon>Magnoliopsida</taxon>
        <taxon>Liliopsida</taxon>
        <taxon>Poales</taxon>
        <taxon>Poaceae</taxon>
        <taxon>BOP clade</taxon>
        <taxon>Oryzoideae</taxon>
        <taxon>Oryzeae</taxon>
        <taxon>Oryzinae</taxon>
        <taxon>Oryza</taxon>
    </lineage>
</organism>
<keyword evidence="1" id="KW-0812">Transmembrane</keyword>
<name>J3MFM0_ORYBR</name>
<keyword evidence="1" id="KW-1133">Transmembrane helix</keyword>
<dbReference type="AlphaFoldDB" id="J3MFM0"/>
<feature type="transmembrane region" description="Helical" evidence="1">
    <location>
        <begin position="39"/>
        <end position="56"/>
    </location>
</feature>